<dbReference type="InterPro" id="IPR001478">
    <property type="entry name" value="PDZ"/>
</dbReference>
<dbReference type="PROSITE" id="PS50106">
    <property type="entry name" value="PDZ"/>
    <property type="match status" value="3"/>
</dbReference>
<feature type="compositionally biased region" description="Low complexity" evidence="1">
    <location>
        <begin position="417"/>
        <end position="470"/>
    </location>
</feature>
<evidence type="ECO:0000313" key="4">
    <source>
        <dbReference type="Proteomes" id="UP000198211"/>
    </source>
</evidence>
<dbReference type="EMBL" id="NBNE01000525">
    <property type="protein sequence ID" value="OWZ18864.1"/>
    <property type="molecule type" value="Genomic_DNA"/>
</dbReference>
<dbReference type="PANTHER" id="PTHR46900">
    <property type="entry name" value="TYROSINE-PROTEIN PHOSPHATASE NON-RECEPTOR TYPE 13"/>
    <property type="match status" value="1"/>
</dbReference>
<feature type="domain" description="PDZ" evidence="2">
    <location>
        <begin position="209"/>
        <end position="299"/>
    </location>
</feature>
<evidence type="ECO:0000313" key="3">
    <source>
        <dbReference type="EMBL" id="OWZ18864.1"/>
    </source>
</evidence>
<sequence length="572" mass="63037">MADADALQTAQTGVDVRLDERKMYVVEWADGAAFGFTVTPVQSDRGTVLCLARRTASSASAGLQDVVPGDMLIAIGDEKVYHLGPGSATKLLRSVQKPVRLTLQLSPYGQAAKDLPDLAPNEYTYLWESGPLGIVLTTDPNSKLPLVKRFTGKADSPALERDVNVGDELVYVNQTPTSDHSISAIINIIKELPKPITLRFRKPLVEELQMELPELGEGEYDFLWEYGSLGLVVGTSAEGLPYVRSFTGKGTSKQLAQVQENDEIILVNDRSAQEYGFHETMQYIMNVPKPAVIRFRRPPANRAKANGSSKPVESSSLPTAQLAAMGITQQRASSPMTSPTVTAPPPAPERSYSAATESDAPSLLGYRSTRSNSSFTMARHQHSSKYQTQPQQHVQVAEDLSFGQTAPSQSYGDNGYQYQSQQSYQQAPPQHQSPYQPSPLQQQQSFQHTPPQPQHQLYQQSSFQQPHQQPQPAPQMEEEDFFEIDSNAYYQIQWTDGPFGFTVREAQSKQGAVVLITKRTGKSTCAGLRRVAVGDILIKIGDKDVRQLGFERATTHLRNVAKPVVLTFQAID</sequence>
<evidence type="ECO:0000259" key="2">
    <source>
        <dbReference type="PROSITE" id="PS50106"/>
    </source>
</evidence>
<organism evidence="3 4">
    <name type="scientific">Phytophthora megakarya</name>
    <dbReference type="NCBI Taxonomy" id="4795"/>
    <lineage>
        <taxon>Eukaryota</taxon>
        <taxon>Sar</taxon>
        <taxon>Stramenopiles</taxon>
        <taxon>Oomycota</taxon>
        <taxon>Peronosporomycetes</taxon>
        <taxon>Peronosporales</taxon>
        <taxon>Peronosporaceae</taxon>
        <taxon>Phytophthora</taxon>
    </lineage>
</organism>
<dbReference type="OrthoDB" id="114720at2759"/>
<dbReference type="InterPro" id="IPR036034">
    <property type="entry name" value="PDZ_sf"/>
</dbReference>
<gene>
    <name evidence="3" type="ORF">PHMEG_0006975</name>
</gene>
<dbReference type="CDD" id="cd00136">
    <property type="entry name" value="PDZ_canonical"/>
    <property type="match status" value="1"/>
</dbReference>
<feature type="domain" description="PDZ" evidence="2">
    <location>
        <begin position="495"/>
        <end position="572"/>
    </location>
</feature>
<dbReference type="Gene3D" id="2.30.42.10">
    <property type="match status" value="2"/>
</dbReference>
<dbReference type="SMART" id="SM00228">
    <property type="entry name" value="PDZ"/>
    <property type="match status" value="4"/>
</dbReference>
<feature type="compositionally biased region" description="Polar residues" evidence="1">
    <location>
        <begin position="384"/>
        <end position="394"/>
    </location>
</feature>
<comment type="caution">
    <text evidence="3">The sequence shown here is derived from an EMBL/GenBank/DDBJ whole genome shotgun (WGS) entry which is preliminary data.</text>
</comment>
<protein>
    <recommendedName>
        <fullName evidence="2">PDZ domain-containing protein</fullName>
    </recommendedName>
</protein>
<keyword evidence="4" id="KW-1185">Reference proteome</keyword>
<evidence type="ECO:0000256" key="1">
    <source>
        <dbReference type="SAM" id="MobiDB-lite"/>
    </source>
</evidence>
<proteinExistence type="predicted"/>
<dbReference type="InterPro" id="IPR052074">
    <property type="entry name" value="NonRcpt_TyrProt_Phosphatase"/>
</dbReference>
<dbReference type="Proteomes" id="UP000198211">
    <property type="component" value="Unassembled WGS sequence"/>
</dbReference>
<dbReference type="SUPFAM" id="SSF50156">
    <property type="entry name" value="PDZ domain-like"/>
    <property type="match status" value="4"/>
</dbReference>
<dbReference type="PANTHER" id="PTHR46900:SF2">
    <property type="entry name" value="TYROSINE-PROTEIN PHOSPHATASE NON-RECEPTOR TYPE 13"/>
    <property type="match status" value="1"/>
</dbReference>
<feature type="compositionally biased region" description="Low complexity" evidence="1">
    <location>
        <begin position="332"/>
        <end position="341"/>
    </location>
</feature>
<dbReference type="AlphaFoldDB" id="A0A225WMZ0"/>
<accession>A0A225WMZ0</accession>
<reference evidence="4" key="1">
    <citation type="submission" date="2017-03" db="EMBL/GenBank/DDBJ databases">
        <title>Phytopthora megakarya and P. palmivora, two closely related causual agents of cacao black pod achieved similar genome size and gene model numbers by different mechanisms.</title>
        <authorList>
            <person name="Ali S."/>
            <person name="Shao J."/>
            <person name="Larry D.J."/>
            <person name="Kronmiller B."/>
            <person name="Shen D."/>
            <person name="Strem M.D."/>
            <person name="Melnick R.L."/>
            <person name="Guiltinan M.J."/>
            <person name="Tyler B.M."/>
            <person name="Meinhardt L.W."/>
            <person name="Bailey B.A."/>
        </authorList>
    </citation>
    <scope>NUCLEOTIDE SEQUENCE [LARGE SCALE GENOMIC DNA]</scope>
    <source>
        <strain evidence="4">zdho120</strain>
    </source>
</reference>
<feature type="region of interest" description="Disordered" evidence="1">
    <location>
        <begin position="326"/>
        <end position="476"/>
    </location>
</feature>
<feature type="compositionally biased region" description="Polar residues" evidence="1">
    <location>
        <begin position="402"/>
        <end position="412"/>
    </location>
</feature>
<feature type="domain" description="PDZ" evidence="2">
    <location>
        <begin position="128"/>
        <end position="204"/>
    </location>
</feature>
<name>A0A225WMZ0_9STRA</name>